<reference evidence="1" key="2">
    <citation type="submission" date="2018-06" db="EMBL/GenBank/DDBJ databases">
        <authorList>
            <person name="Dutcher S."/>
            <person name="Fulton R."/>
            <person name="Lindsay T."/>
        </authorList>
    </citation>
    <scope>NUCLEOTIDE SEQUENCE [LARGE SCALE GENOMIC DNA]</scope>
    <source>
        <strain evidence="1">17573</strain>
    </source>
</reference>
<reference evidence="2" key="1">
    <citation type="journal article" date="2007" name="Science">
        <title>Evolutionary and biomedical insights from the rhesus macaque genome.</title>
        <authorList>
            <person name="Gibbs R.A."/>
            <person name="Rogers J."/>
            <person name="Katze M.G."/>
            <person name="Bumgarner R."/>
            <person name="Weinstock G.M."/>
            <person name="Mardis E.R."/>
            <person name="Remington K.A."/>
            <person name="Strausberg R.L."/>
            <person name="Venter J.C."/>
            <person name="Wilson R.K."/>
            <person name="Batzer M.A."/>
            <person name="Bustamante C.D."/>
            <person name="Eichler E.E."/>
            <person name="Hahn M.W."/>
            <person name="Hardison R.C."/>
            <person name="Makova K.D."/>
            <person name="Miller W."/>
            <person name="Milosavljevic A."/>
            <person name="Palermo R.E."/>
            <person name="Siepel A."/>
            <person name="Sikela J.M."/>
            <person name="Attaway T."/>
            <person name="Bell S."/>
            <person name="Bernard K.E."/>
            <person name="Buhay C.J."/>
            <person name="Chandrabose M.N."/>
            <person name="Dao M."/>
            <person name="Davis C."/>
            <person name="Delehaunty K.D."/>
            <person name="Ding Y."/>
            <person name="Dinh H.H."/>
            <person name="Dugan-Rocha S."/>
            <person name="Fulton L.A."/>
            <person name="Gabisi R.A."/>
            <person name="Garner T.T."/>
            <person name="Godfrey J."/>
            <person name="Hawes A.C."/>
            <person name="Hernandez J."/>
            <person name="Hines S."/>
            <person name="Holder M."/>
            <person name="Hume J."/>
            <person name="Jhangiani S.N."/>
            <person name="Joshi V."/>
            <person name="Khan Z.M."/>
            <person name="Kirkness E.F."/>
            <person name="Cree A."/>
            <person name="Fowler R.G."/>
            <person name="Lee S."/>
            <person name="Lewis L.R."/>
            <person name="Li Z."/>
            <person name="Liu Y.-S."/>
            <person name="Moore S.M."/>
            <person name="Muzny D."/>
            <person name="Nazareth L.V."/>
            <person name="Ngo D.N."/>
            <person name="Okwuonu G.O."/>
            <person name="Pai G."/>
            <person name="Parker D."/>
            <person name="Paul H.A."/>
            <person name="Pfannkoch C."/>
            <person name="Pohl C.S."/>
            <person name="Rogers Y.-H.C."/>
            <person name="Ruiz S.J."/>
            <person name="Sabo A."/>
            <person name="Santibanez J."/>
            <person name="Schneider B.W."/>
            <person name="Smith S.M."/>
            <person name="Sodergren E."/>
            <person name="Svatek A.F."/>
            <person name="Utterback T.R."/>
            <person name="Vattathil S."/>
            <person name="Warren W."/>
            <person name="White C.S."/>
            <person name="Chinwalla A.T."/>
            <person name="Feng Y."/>
            <person name="Halpern A.L."/>
            <person name="Hillier L.W."/>
            <person name="Huang X."/>
            <person name="Minx P."/>
            <person name="Nelson J.O."/>
            <person name="Pepin K.H."/>
            <person name="Qin X."/>
            <person name="Sutton G.G."/>
            <person name="Venter E."/>
            <person name="Walenz B.P."/>
            <person name="Wallis J.W."/>
            <person name="Worley K.C."/>
            <person name="Yang S.-P."/>
            <person name="Jones S.M."/>
            <person name="Marra M.A."/>
            <person name="Rocchi M."/>
            <person name="Schein J.E."/>
            <person name="Baertsch R."/>
            <person name="Clarke L."/>
            <person name="Csuros M."/>
            <person name="Glasscock J."/>
            <person name="Harris R.A."/>
            <person name="Havlak P."/>
            <person name="Jackson A.R."/>
            <person name="Jiang H."/>
            <person name="Liu Y."/>
            <person name="Messina D.N."/>
            <person name="Shen Y."/>
            <person name="Song H.X.-Z."/>
            <person name="Wylie T."/>
            <person name="Zhang L."/>
            <person name="Birney E."/>
            <person name="Han K."/>
            <person name="Konkel M.K."/>
            <person name="Lee J."/>
            <person name="Smit A.F.A."/>
            <person name="Ullmer B."/>
            <person name="Wang H."/>
            <person name="Xing J."/>
            <person name="Burhans R."/>
            <person name="Cheng Z."/>
            <person name="Karro J.E."/>
            <person name="Ma J."/>
            <person name="Raney B."/>
            <person name="She X."/>
            <person name="Cox M.J."/>
            <person name="Demuth J.P."/>
            <person name="Dumas L.J."/>
            <person name="Han S.-G."/>
            <person name="Hopkins J."/>
            <person name="Karimpour-Fard A."/>
            <person name="Kim Y.H."/>
            <person name="Pollack J.R."/>
            <person name="Vinar T."/>
            <person name="Addo-Quaye C."/>
            <person name="Degenhardt J."/>
            <person name="Denby A."/>
            <person name="Hubisz M.J."/>
            <person name="Indap A."/>
            <person name="Kosiol C."/>
            <person name="Lahn B.T."/>
            <person name="Lawson H.A."/>
            <person name="Marklein A."/>
            <person name="Nielsen R."/>
            <person name="Vallender E.J."/>
            <person name="Clark A.G."/>
            <person name="Ferguson B."/>
            <person name="Hernandez R.D."/>
            <person name="Hirani K."/>
            <person name="Kehrer-Sawatzki H."/>
            <person name="Kolb J."/>
            <person name="Patil S."/>
            <person name="Pu L.-L."/>
            <person name="Ren Y."/>
            <person name="Smith D.G."/>
            <person name="Wheeler D.A."/>
            <person name="Schenck I."/>
            <person name="Ball E.V."/>
            <person name="Chen R."/>
            <person name="Cooper D.N."/>
            <person name="Giardine B."/>
            <person name="Hsu F."/>
            <person name="Kent W.J."/>
            <person name="Lesk A."/>
            <person name="Nelson D.L."/>
            <person name="O'brien W.E."/>
            <person name="Pruefer K."/>
            <person name="Stenson P.D."/>
            <person name="Wallace J.C."/>
            <person name="Ke H."/>
            <person name="Liu X.-M."/>
            <person name="Wang P."/>
            <person name="Xiang A.P."/>
            <person name="Yang F."/>
            <person name="Barber G.P."/>
            <person name="Haussler D."/>
            <person name="Karolchik D."/>
            <person name="Kern A.D."/>
            <person name="Kuhn R.M."/>
            <person name="Smith K.E."/>
            <person name="Zwieg A.S."/>
        </authorList>
    </citation>
    <scope>NUCLEOTIDE SEQUENCE [LARGE SCALE GENOMIC DNA]</scope>
    <source>
        <strain evidence="2">17573</strain>
    </source>
</reference>
<dbReference type="Ensembl" id="ENSMMUT00000105378.1">
    <property type="protein sequence ID" value="ENSMMUP00000068593.1"/>
    <property type="gene ID" value="ENSMMUG00000054076.1"/>
</dbReference>
<dbReference type="Ensembl" id="ENSMMUT00000080109.1">
    <property type="protein sequence ID" value="ENSMMUP00000069535.1"/>
    <property type="gene ID" value="ENSMMUG00000054076.1"/>
</dbReference>
<organism evidence="1 2">
    <name type="scientific">Macaca mulatta</name>
    <name type="common">Rhesus macaque</name>
    <dbReference type="NCBI Taxonomy" id="9544"/>
    <lineage>
        <taxon>Eukaryota</taxon>
        <taxon>Metazoa</taxon>
        <taxon>Chordata</taxon>
        <taxon>Craniata</taxon>
        <taxon>Vertebrata</taxon>
        <taxon>Euteleostomi</taxon>
        <taxon>Mammalia</taxon>
        <taxon>Eutheria</taxon>
        <taxon>Euarchontoglires</taxon>
        <taxon>Primates</taxon>
        <taxon>Haplorrhini</taxon>
        <taxon>Catarrhini</taxon>
        <taxon>Cercopithecidae</taxon>
        <taxon>Cercopithecinae</taxon>
        <taxon>Macaca</taxon>
    </lineage>
</organism>
<dbReference type="VEuPathDB" id="HostDB:ENSMMUG00000054076"/>
<dbReference type="Bgee" id="ENSMMUG00000054076">
    <property type="expression patterns" value="Expressed in cerebellum and 19 other cell types or tissues"/>
</dbReference>
<evidence type="ECO:0000313" key="2">
    <source>
        <dbReference type="Proteomes" id="UP000006718"/>
    </source>
</evidence>
<dbReference type="AlphaFoldDB" id="A0A5F8AAM5"/>
<keyword evidence="2" id="KW-1185">Reference proteome</keyword>
<name>A0A5F8AAM5_MACMU</name>
<evidence type="ECO:0000313" key="1">
    <source>
        <dbReference type="Ensembl" id="ENSMMUP00000074920.1"/>
    </source>
</evidence>
<protein>
    <submittedName>
        <fullName evidence="1">Uncharacterized protein</fullName>
    </submittedName>
</protein>
<sequence>VSSNQFLIILTQVKTLRISHCESTFTTLTGGPSGLVRYNNVFHNSNSHRAHTTGPLLPFHSHSSRLLLAEAESPPFFFHLDVTNLVVYVHQLSVYLYILSMYSFDV</sequence>
<reference evidence="1" key="3">
    <citation type="submission" date="2019-01" db="EMBL/GenBank/DDBJ databases">
        <authorList>
            <person name="Graves T."/>
            <person name="Eichler E.E."/>
            <person name="Wilson R.K."/>
        </authorList>
    </citation>
    <scope>NUCLEOTIDE SEQUENCE [LARGE SCALE GENOMIC DNA]</scope>
    <source>
        <strain evidence="1">17573</strain>
    </source>
</reference>
<reference evidence="1" key="4">
    <citation type="submission" date="2025-05" db="UniProtKB">
        <authorList>
            <consortium name="Ensembl"/>
        </authorList>
    </citation>
    <scope>IDENTIFICATION</scope>
    <source>
        <strain evidence="1">17573</strain>
    </source>
</reference>
<dbReference type="Ensembl" id="ENSMMUT00000101309.1">
    <property type="protein sequence ID" value="ENSMMUP00000074920.1"/>
    <property type="gene ID" value="ENSMMUG00000054076.1"/>
</dbReference>
<dbReference type="Proteomes" id="UP000006718">
    <property type="component" value="Chromosome 6"/>
</dbReference>
<dbReference type="Ensembl" id="ENSMMUT00000102200.1">
    <property type="protein sequence ID" value="ENSMMUP00000071021.1"/>
    <property type="gene ID" value="ENSMMUG00000054076.1"/>
</dbReference>
<dbReference type="GeneTree" id="ENSGT00940000165306"/>
<accession>A0A5F8AAM5</accession>
<proteinExistence type="predicted"/>